<reference evidence="2 3" key="1">
    <citation type="submission" date="2020-07" db="EMBL/GenBank/DDBJ databases">
        <title>Sequencing the genomes of 1000 actinobacteria strains.</title>
        <authorList>
            <person name="Klenk H.-P."/>
        </authorList>
    </citation>
    <scope>NUCLEOTIDE SEQUENCE [LARGE SCALE GENOMIC DNA]</scope>
    <source>
        <strain evidence="2 3">DSM 45975</strain>
    </source>
</reference>
<dbReference type="AlphaFoldDB" id="A0A839E083"/>
<protein>
    <submittedName>
        <fullName evidence="2">Uncharacterized protein</fullName>
    </submittedName>
</protein>
<sequence>MTRPAHWPTSTAPERTSSRPHRRRRR</sequence>
<name>A0A839E083_9PSEU</name>
<evidence type="ECO:0000313" key="3">
    <source>
        <dbReference type="Proteomes" id="UP000569329"/>
    </source>
</evidence>
<dbReference type="Proteomes" id="UP000569329">
    <property type="component" value="Unassembled WGS sequence"/>
</dbReference>
<dbReference type="EMBL" id="JACGWZ010000003">
    <property type="protein sequence ID" value="MBA8825085.1"/>
    <property type="molecule type" value="Genomic_DNA"/>
</dbReference>
<comment type="caution">
    <text evidence="2">The sequence shown here is derived from an EMBL/GenBank/DDBJ whole genome shotgun (WGS) entry which is preliminary data.</text>
</comment>
<organism evidence="2 3">
    <name type="scientific">Halosaccharopolyspora lacisalsi</name>
    <dbReference type="NCBI Taxonomy" id="1000566"/>
    <lineage>
        <taxon>Bacteria</taxon>
        <taxon>Bacillati</taxon>
        <taxon>Actinomycetota</taxon>
        <taxon>Actinomycetes</taxon>
        <taxon>Pseudonocardiales</taxon>
        <taxon>Pseudonocardiaceae</taxon>
        <taxon>Halosaccharopolyspora</taxon>
    </lineage>
</organism>
<evidence type="ECO:0000313" key="2">
    <source>
        <dbReference type="EMBL" id="MBA8825085.1"/>
    </source>
</evidence>
<evidence type="ECO:0000256" key="1">
    <source>
        <dbReference type="SAM" id="MobiDB-lite"/>
    </source>
</evidence>
<feature type="region of interest" description="Disordered" evidence="1">
    <location>
        <begin position="1"/>
        <end position="26"/>
    </location>
</feature>
<proteinExistence type="predicted"/>
<accession>A0A839E083</accession>
<gene>
    <name evidence="2" type="ORF">FHX42_002436</name>
</gene>
<keyword evidence="3" id="KW-1185">Reference proteome</keyword>